<accession>A0A6J6HL80</accession>
<evidence type="ECO:0000313" key="1">
    <source>
        <dbReference type="EMBL" id="CAB4614532.1"/>
    </source>
</evidence>
<name>A0A6J6HL80_9ZZZZ</name>
<proteinExistence type="predicted"/>
<sequence length="73" mass="8085">MQVVILASAHKHGIAPEDMLHAYRNAFRTIYQGTVTIFIGSNTHGNLIEIAVVQKGSQIQIVHAMKARAKFLK</sequence>
<protein>
    <submittedName>
        <fullName evidence="1">Unannotated protein</fullName>
    </submittedName>
</protein>
<gene>
    <name evidence="1" type="ORF">UFOPK1826_01475</name>
</gene>
<organism evidence="1">
    <name type="scientific">freshwater metagenome</name>
    <dbReference type="NCBI Taxonomy" id="449393"/>
    <lineage>
        <taxon>unclassified sequences</taxon>
        <taxon>metagenomes</taxon>
        <taxon>ecological metagenomes</taxon>
    </lineage>
</organism>
<reference evidence="1" key="1">
    <citation type="submission" date="2020-05" db="EMBL/GenBank/DDBJ databases">
        <authorList>
            <person name="Chiriac C."/>
            <person name="Salcher M."/>
            <person name="Ghai R."/>
            <person name="Kavagutti S V."/>
        </authorList>
    </citation>
    <scope>NUCLEOTIDE SEQUENCE</scope>
</reference>
<dbReference type="EMBL" id="CAEZUN010000247">
    <property type="protein sequence ID" value="CAB4614532.1"/>
    <property type="molecule type" value="Genomic_DNA"/>
</dbReference>
<dbReference type="AlphaFoldDB" id="A0A6J6HL80"/>